<keyword evidence="9" id="KW-1185">Reference proteome</keyword>
<evidence type="ECO:0000313" key="9">
    <source>
        <dbReference type="Proteomes" id="UP001597463"/>
    </source>
</evidence>
<feature type="coiled-coil region" evidence="5">
    <location>
        <begin position="1"/>
        <end position="28"/>
    </location>
</feature>
<dbReference type="RefSeq" id="WP_066478046.1">
    <property type="nucleotide sequence ID" value="NZ_BCNT01000007.1"/>
</dbReference>
<dbReference type="SMART" id="SM00528">
    <property type="entry name" value="HNS"/>
    <property type="match status" value="1"/>
</dbReference>
<keyword evidence="5" id="KW-0175">Coiled coil</keyword>
<evidence type="ECO:0000256" key="2">
    <source>
        <dbReference type="ARBA" id="ARBA00010610"/>
    </source>
</evidence>
<evidence type="ECO:0000256" key="1">
    <source>
        <dbReference type="ARBA" id="ARBA00004453"/>
    </source>
</evidence>
<organism evidence="8 9">
    <name type="scientific">Comamonas terrae</name>
    <dbReference type="NCBI Taxonomy" id="673548"/>
    <lineage>
        <taxon>Bacteria</taxon>
        <taxon>Pseudomonadati</taxon>
        <taxon>Pseudomonadota</taxon>
        <taxon>Betaproteobacteria</taxon>
        <taxon>Burkholderiales</taxon>
        <taxon>Comamonadaceae</taxon>
        <taxon>Comamonas</taxon>
    </lineage>
</organism>
<dbReference type="PANTHER" id="PTHR38097">
    <property type="match status" value="1"/>
</dbReference>
<evidence type="ECO:0000256" key="3">
    <source>
        <dbReference type="ARBA" id="ARBA00022490"/>
    </source>
</evidence>
<accession>A0ABW5ULW2</accession>
<comment type="caution">
    <text evidence="8">The sequence shown here is derived from an EMBL/GenBank/DDBJ whole genome shotgun (WGS) entry which is preliminary data.</text>
</comment>
<dbReference type="EMBL" id="JBHUMV010000004">
    <property type="protein sequence ID" value="MFD2754562.1"/>
    <property type="molecule type" value="Genomic_DNA"/>
</dbReference>
<feature type="compositionally biased region" description="Basic and acidic residues" evidence="6">
    <location>
        <begin position="87"/>
        <end position="98"/>
    </location>
</feature>
<evidence type="ECO:0000256" key="5">
    <source>
        <dbReference type="SAM" id="Coils"/>
    </source>
</evidence>
<feature type="region of interest" description="Disordered" evidence="6">
    <location>
        <begin position="57"/>
        <end position="98"/>
    </location>
</feature>
<sequence length="98" mass="10893">MKTHTASYQELLAQRAALEQQIASARQAEVAEALQSIRTLVEAFGLTPRDVFPPATRQRRTASVAPKYRDPATGSTWTGRGKPPAWIRDRDRTQFAIG</sequence>
<dbReference type="PANTHER" id="PTHR38097:SF2">
    <property type="entry name" value="DNA-BINDING PROTEIN STPA"/>
    <property type="match status" value="1"/>
</dbReference>
<name>A0ABW5ULW2_9BURK</name>
<dbReference type="SUPFAM" id="SSF81273">
    <property type="entry name" value="H-NS histone-like proteins"/>
    <property type="match status" value="1"/>
</dbReference>
<dbReference type="Gene3D" id="4.10.430.30">
    <property type="match status" value="1"/>
</dbReference>
<dbReference type="Pfam" id="PF00816">
    <property type="entry name" value="Histone_HNS"/>
    <property type="match status" value="1"/>
</dbReference>
<comment type="subcellular location">
    <subcellularLocation>
        <location evidence="1">Cytoplasm</location>
        <location evidence="1">Nucleoid</location>
    </subcellularLocation>
</comment>
<reference evidence="9" key="1">
    <citation type="journal article" date="2019" name="Int. J. Syst. Evol. Microbiol.">
        <title>The Global Catalogue of Microorganisms (GCM) 10K type strain sequencing project: providing services to taxonomists for standard genome sequencing and annotation.</title>
        <authorList>
            <consortium name="The Broad Institute Genomics Platform"/>
            <consortium name="The Broad Institute Genome Sequencing Center for Infectious Disease"/>
            <person name="Wu L."/>
            <person name="Ma J."/>
        </authorList>
    </citation>
    <scope>NUCLEOTIDE SEQUENCE [LARGE SCALE GENOMIC DNA]</scope>
    <source>
        <strain evidence="9">TISTR 1906</strain>
    </source>
</reference>
<evidence type="ECO:0000313" key="8">
    <source>
        <dbReference type="EMBL" id="MFD2754562.1"/>
    </source>
</evidence>
<feature type="domain" description="DNA-binding protein H-NS-like C-terminal" evidence="7">
    <location>
        <begin position="57"/>
        <end position="97"/>
    </location>
</feature>
<proteinExistence type="inferred from homology"/>
<keyword evidence="4" id="KW-0238">DNA-binding</keyword>
<dbReference type="Proteomes" id="UP001597463">
    <property type="component" value="Unassembled WGS sequence"/>
</dbReference>
<evidence type="ECO:0000259" key="7">
    <source>
        <dbReference type="SMART" id="SM00528"/>
    </source>
</evidence>
<evidence type="ECO:0000256" key="6">
    <source>
        <dbReference type="SAM" id="MobiDB-lite"/>
    </source>
</evidence>
<comment type="similarity">
    <text evidence="2">Belongs to the histone-like protein H-NS family.</text>
</comment>
<keyword evidence="3" id="KW-0963">Cytoplasm</keyword>
<gene>
    <name evidence="8" type="ORF">ACFSW6_10725</name>
</gene>
<protein>
    <submittedName>
        <fullName evidence="8">H-NS family nucleoid-associated regulatory protein</fullName>
    </submittedName>
</protein>
<dbReference type="InterPro" id="IPR027444">
    <property type="entry name" value="H-NS_C_dom"/>
</dbReference>
<evidence type="ECO:0000256" key="4">
    <source>
        <dbReference type="ARBA" id="ARBA00023125"/>
    </source>
</evidence>